<keyword evidence="4" id="KW-0677">Repeat</keyword>
<evidence type="ECO:0000259" key="12">
    <source>
        <dbReference type="PROSITE" id="PS50157"/>
    </source>
</evidence>
<feature type="domain" description="C2H2-type" evidence="12">
    <location>
        <begin position="231"/>
        <end position="258"/>
    </location>
</feature>
<feature type="domain" description="C2H2-type" evidence="12">
    <location>
        <begin position="202"/>
        <end position="229"/>
    </location>
</feature>
<dbReference type="PROSITE" id="PS50157">
    <property type="entry name" value="ZINC_FINGER_C2H2_2"/>
    <property type="match status" value="7"/>
</dbReference>
<keyword evidence="9" id="KW-0804">Transcription</keyword>
<dbReference type="STRING" id="104452.A0A0L7L5X9"/>
<evidence type="ECO:0000256" key="1">
    <source>
        <dbReference type="ARBA" id="ARBA00004123"/>
    </source>
</evidence>
<dbReference type="FunFam" id="3.30.160.60:FF:000508">
    <property type="entry name" value="Myeloid zinc finger 1"/>
    <property type="match status" value="1"/>
</dbReference>
<dbReference type="Gene3D" id="3.30.160.60">
    <property type="entry name" value="Classic Zinc Finger"/>
    <property type="match status" value="8"/>
</dbReference>
<dbReference type="GO" id="GO:0005654">
    <property type="term" value="C:nucleoplasm"/>
    <property type="evidence" value="ECO:0007669"/>
    <property type="project" value="TreeGrafter"/>
</dbReference>
<comment type="subcellular location">
    <subcellularLocation>
        <location evidence="1">Nucleus</location>
    </subcellularLocation>
</comment>
<dbReference type="Pfam" id="PF13912">
    <property type="entry name" value="zf-C2H2_6"/>
    <property type="match status" value="1"/>
</dbReference>
<dbReference type="InterPro" id="IPR013087">
    <property type="entry name" value="Znf_C2H2_type"/>
</dbReference>
<feature type="domain" description="C2H2-type" evidence="12">
    <location>
        <begin position="386"/>
        <end position="413"/>
    </location>
</feature>
<dbReference type="GO" id="GO:0008270">
    <property type="term" value="F:zinc ion binding"/>
    <property type="evidence" value="ECO:0007669"/>
    <property type="project" value="UniProtKB-KW"/>
</dbReference>
<keyword evidence="8" id="KW-0238">DNA-binding</keyword>
<dbReference type="SMART" id="SM00355">
    <property type="entry name" value="ZnF_C2H2"/>
    <property type="match status" value="9"/>
</dbReference>
<dbReference type="FunFam" id="3.30.160.60:FF:000145">
    <property type="entry name" value="Zinc finger protein 574"/>
    <property type="match status" value="1"/>
</dbReference>
<dbReference type="PROSITE" id="PS00028">
    <property type="entry name" value="ZINC_FINGER_C2H2_1"/>
    <property type="match status" value="7"/>
</dbReference>
<comment type="caution">
    <text evidence="13">The sequence shown here is derived from an EMBL/GenBank/DDBJ whole genome shotgun (WGS) entry which is preliminary data.</text>
</comment>
<protein>
    <recommendedName>
        <fullName evidence="12">C2H2-type domain-containing protein</fullName>
    </recommendedName>
</protein>
<dbReference type="Proteomes" id="UP000037510">
    <property type="component" value="Unassembled WGS sequence"/>
</dbReference>
<evidence type="ECO:0000256" key="8">
    <source>
        <dbReference type="ARBA" id="ARBA00023125"/>
    </source>
</evidence>
<evidence type="ECO:0000256" key="2">
    <source>
        <dbReference type="ARBA" id="ARBA00006991"/>
    </source>
</evidence>
<name>A0A0L7L5X9_OPEBR</name>
<comment type="similarity">
    <text evidence="2">Belongs to the krueppel C2H2-type zinc-finger protein family.</text>
</comment>
<evidence type="ECO:0000256" key="9">
    <source>
        <dbReference type="ARBA" id="ARBA00023163"/>
    </source>
</evidence>
<evidence type="ECO:0000313" key="14">
    <source>
        <dbReference type="Proteomes" id="UP000037510"/>
    </source>
</evidence>
<accession>A0A0L7L5X9</accession>
<evidence type="ECO:0000313" key="13">
    <source>
        <dbReference type="EMBL" id="KOB70867.1"/>
    </source>
</evidence>
<keyword evidence="5 11" id="KW-0863">Zinc-finger</keyword>
<evidence type="ECO:0000256" key="4">
    <source>
        <dbReference type="ARBA" id="ARBA00022737"/>
    </source>
</evidence>
<evidence type="ECO:0000256" key="3">
    <source>
        <dbReference type="ARBA" id="ARBA00022723"/>
    </source>
</evidence>
<evidence type="ECO:0000256" key="10">
    <source>
        <dbReference type="ARBA" id="ARBA00023242"/>
    </source>
</evidence>
<dbReference type="EMBL" id="JTDY01002713">
    <property type="protein sequence ID" value="KOB70867.1"/>
    <property type="molecule type" value="Genomic_DNA"/>
</dbReference>
<dbReference type="PANTHER" id="PTHR24399:SF23">
    <property type="entry name" value="C2H2-TYPE DOMAIN-CONTAINING PROTEIN"/>
    <property type="match status" value="1"/>
</dbReference>
<dbReference type="GO" id="GO:0000978">
    <property type="term" value="F:RNA polymerase II cis-regulatory region sequence-specific DNA binding"/>
    <property type="evidence" value="ECO:0007669"/>
    <property type="project" value="TreeGrafter"/>
</dbReference>
<evidence type="ECO:0000256" key="5">
    <source>
        <dbReference type="ARBA" id="ARBA00022771"/>
    </source>
</evidence>
<keyword evidence="14" id="KW-1185">Reference proteome</keyword>
<dbReference type="Pfam" id="PF00096">
    <property type="entry name" value="zf-C2H2"/>
    <property type="match status" value="5"/>
</dbReference>
<dbReference type="InterPro" id="IPR036236">
    <property type="entry name" value="Znf_C2H2_sf"/>
</dbReference>
<gene>
    <name evidence="13" type="ORF">OBRU01_15183</name>
</gene>
<feature type="domain" description="C2H2-type" evidence="12">
    <location>
        <begin position="276"/>
        <end position="303"/>
    </location>
</feature>
<keyword evidence="3" id="KW-0479">Metal-binding</keyword>
<dbReference type="SUPFAM" id="SSF57667">
    <property type="entry name" value="beta-beta-alpha zinc fingers"/>
    <property type="match status" value="5"/>
</dbReference>
<keyword evidence="6" id="KW-0862">Zinc</keyword>
<proteinExistence type="inferred from homology"/>
<feature type="domain" description="C2H2-type" evidence="12">
    <location>
        <begin position="174"/>
        <end position="201"/>
    </location>
</feature>
<feature type="domain" description="C2H2-type" evidence="12">
    <location>
        <begin position="414"/>
        <end position="441"/>
    </location>
</feature>
<evidence type="ECO:0000256" key="7">
    <source>
        <dbReference type="ARBA" id="ARBA00023015"/>
    </source>
</evidence>
<reference evidence="13 14" key="1">
    <citation type="journal article" date="2015" name="Genome Biol. Evol.">
        <title>The genome of winter moth (Operophtera brumata) provides a genomic perspective on sexual dimorphism and phenology.</title>
        <authorList>
            <person name="Derks M.F."/>
            <person name="Smit S."/>
            <person name="Salis L."/>
            <person name="Schijlen E."/>
            <person name="Bossers A."/>
            <person name="Mateman C."/>
            <person name="Pijl A.S."/>
            <person name="de Ridder D."/>
            <person name="Groenen M.A."/>
            <person name="Visser M.E."/>
            <person name="Megens H.J."/>
        </authorList>
    </citation>
    <scope>NUCLEOTIDE SEQUENCE [LARGE SCALE GENOMIC DNA]</scope>
    <source>
        <strain evidence="13">WM2013NL</strain>
        <tissue evidence="13">Head and thorax</tissue>
    </source>
</reference>
<keyword evidence="10" id="KW-0539">Nucleus</keyword>
<organism evidence="13 14">
    <name type="scientific">Operophtera brumata</name>
    <name type="common">Winter moth</name>
    <name type="synonym">Phalaena brumata</name>
    <dbReference type="NCBI Taxonomy" id="104452"/>
    <lineage>
        <taxon>Eukaryota</taxon>
        <taxon>Metazoa</taxon>
        <taxon>Ecdysozoa</taxon>
        <taxon>Arthropoda</taxon>
        <taxon>Hexapoda</taxon>
        <taxon>Insecta</taxon>
        <taxon>Pterygota</taxon>
        <taxon>Neoptera</taxon>
        <taxon>Endopterygota</taxon>
        <taxon>Lepidoptera</taxon>
        <taxon>Glossata</taxon>
        <taxon>Ditrysia</taxon>
        <taxon>Geometroidea</taxon>
        <taxon>Geometridae</taxon>
        <taxon>Larentiinae</taxon>
        <taxon>Operophtera</taxon>
    </lineage>
</organism>
<dbReference type="GO" id="GO:0042802">
    <property type="term" value="F:identical protein binding"/>
    <property type="evidence" value="ECO:0007669"/>
    <property type="project" value="UniProtKB-ARBA"/>
</dbReference>
<sequence length="473" mass="54046">MEQAYLRYVSFVPNGGIRAAGSSGDAVDRREHSTLSLRERFGLVKMVCLATVNEKHSISNKIQDVFEKVTSDRLTQDTVDLLNKGISRKLLVSPMESTCTPRADTHVEVKTEPSIKQEPIKLEETTEDSKLSEQDTCVTEGPIDHDTSIQIKPSYKNKIRTKNHSRIHKRGRSSTCEICAKTLSCKKSLRTHMKIHTGEKIYVCSHCDKRFIGMAGLRSHIKVHVEKRPRYGCDMCGKYFLSQTILARHISRHLYEKRYECDICNKRFHLRVDLQYACNMCGKKLSSLGALKRHIANHTGEKPHACKICEKTSRSCLHSHMAVHKGVRIACKLCNKTFSRSSMGYHMRSHAGGNEKRHKCSFCGHAYMNKTNMIVHMRTHTGEQPFVCDTCGKTFHDRANLSVHKKIHTRVKAHACKLCDEKFNRKIELKTHTLMHSGKAFWLATLELVAPKRERRLLKTARQDLLLNLSAIR</sequence>
<feature type="domain" description="C2H2-type" evidence="12">
    <location>
        <begin position="358"/>
        <end position="385"/>
    </location>
</feature>
<dbReference type="PANTHER" id="PTHR24399">
    <property type="entry name" value="ZINC FINGER AND BTB DOMAIN-CONTAINING"/>
    <property type="match status" value="1"/>
</dbReference>
<dbReference type="GO" id="GO:0001227">
    <property type="term" value="F:DNA-binding transcription repressor activity, RNA polymerase II-specific"/>
    <property type="evidence" value="ECO:0007669"/>
    <property type="project" value="TreeGrafter"/>
</dbReference>
<evidence type="ECO:0000256" key="6">
    <source>
        <dbReference type="ARBA" id="ARBA00022833"/>
    </source>
</evidence>
<keyword evidence="7" id="KW-0805">Transcription regulation</keyword>
<dbReference type="AlphaFoldDB" id="A0A0L7L5X9"/>
<evidence type="ECO:0000256" key="11">
    <source>
        <dbReference type="PROSITE-ProRule" id="PRU00042"/>
    </source>
</evidence>
<dbReference type="FunFam" id="3.30.160.60:FF:000624">
    <property type="entry name" value="zinc finger protein 697"/>
    <property type="match status" value="1"/>
</dbReference>